<evidence type="ECO:0008006" key="3">
    <source>
        <dbReference type="Google" id="ProtNLM"/>
    </source>
</evidence>
<dbReference type="AlphaFoldDB" id="A0A512DYV0"/>
<gene>
    <name evidence="1" type="ORF">SAE02_55180</name>
</gene>
<name>A0A512DYV0_9PROT</name>
<protein>
    <recommendedName>
        <fullName evidence="3">3-oxoacyl-ACP synthase</fullName>
    </recommendedName>
</protein>
<reference evidence="1 2" key="1">
    <citation type="submission" date="2019-07" db="EMBL/GenBank/DDBJ databases">
        <title>Whole genome shotgun sequence of Skermanella aerolata NBRC 106429.</title>
        <authorList>
            <person name="Hosoyama A."/>
            <person name="Uohara A."/>
            <person name="Ohji S."/>
            <person name="Ichikawa N."/>
        </authorList>
    </citation>
    <scope>NUCLEOTIDE SEQUENCE [LARGE SCALE GENOMIC DNA]</scope>
    <source>
        <strain evidence="1 2">NBRC 106429</strain>
    </source>
</reference>
<proteinExistence type="predicted"/>
<evidence type="ECO:0000313" key="2">
    <source>
        <dbReference type="Proteomes" id="UP000321523"/>
    </source>
</evidence>
<dbReference type="Proteomes" id="UP000321523">
    <property type="component" value="Unassembled WGS sequence"/>
</dbReference>
<keyword evidence="2" id="KW-1185">Reference proteome</keyword>
<accession>A0A512DYV0</accession>
<dbReference type="OrthoDB" id="361944at2"/>
<sequence>MPNDARITKVSLSDLKARDRKSKTDWAEVDALTDEDIERAVADDPDAAPILDEAWFKSAKLTMPAKKLISLRLDADVVDYFKGGGSRYQSRMNAMLRAFMEHSRKTG</sequence>
<dbReference type="RefSeq" id="WP_044431647.1">
    <property type="nucleotide sequence ID" value="NZ_BJYZ01000027.1"/>
</dbReference>
<organism evidence="1 2">
    <name type="scientific">Skermanella aerolata</name>
    <dbReference type="NCBI Taxonomy" id="393310"/>
    <lineage>
        <taxon>Bacteria</taxon>
        <taxon>Pseudomonadati</taxon>
        <taxon>Pseudomonadota</taxon>
        <taxon>Alphaproteobacteria</taxon>
        <taxon>Rhodospirillales</taxon>
        <taxon>Azospirillaceae</taxon>
        <taxon>Skermanella</taxon>
    </lineage>
</organism>
<comment type="caution">
    <text evidence="1">The sequence shown here is derived from an EMBL/GenBank/DDBJ whole genome shotgun (WGS) entry which is preliminary data.</text>
</comment>
<dbReference type="InterPro" id="IPR025528">
    <property type="entry name" value="BrnA_antitoxin"/>
</dbReference>
<dbReference type="Pfam" id="PF14384">
    <property type="entry name" value="BrnA_antitoxin"/>
    <property type="match status" value="1"/>
</dbReference>
<evidence type="ECO:0000313" key="1">
    <source>
        <dbReference type="EMBL" id="GEO41370.1"/>
    </source>
</evidence>
<dbReference type="EMBL" id="BJYZ01000027">
    <property type="protein sequence ID" value="GEO41370.1"/>
    <property type="molecule type" value="Genomic_DNA"/>
</dbReference>